<dbReference type="Proteomes" id="UP000589085">
    <property type="component" value="Unassembled WGS sequence"/>
</dbReference>
<gene>
    <name evidence="1" type="ORF">HLH48_20400</name>
</gene>
<dbReference type="RefSeq" id="WP_182999305.1">
    <property type="nucleotide sequence ID" value="NZ_JABEQJ010000039.1"/>
</dbReference>
<evidence type="ECO:0000313" key="2">
    <source>
        <dbReference type="Proteomes" id="UP000589085"/>
    </source>
</evidence>
<name>A0A7W4IGH6_9PROT</name>
<reference evidence="1 2" key="1">
    <citation type="submission" date="2020-04" db="EMBL/GenBank/DDBJ databases">
        <title>Description of novel Gluconacetobacter.</title>
        <authorList>
            <person name="Sombolestani A."/>
        </authorList>
    </citation>
    <scope>NUCLEOTIDE SEQUENCE [LARGE SCALE GENOMIC DNA]</scope>
    <source>
        <strain evidence="1 2">LMG 19747</strain>
    </source>
</reference>
<evidence type="ECO:0000313" key="1">
    <source>
        <dbReference type="EMBL" id="MBB2162483.1"/>
    </source>
</evidence>
<comment type="caution">
    <text evidence="1">The sequence shown here is derived from an EMBL/GenBank/DDBJ whole genome shotgun (WGS) entry which is preliminary data.</text>
</comment>
<protein>
    <submittedName>
        <fullName evidence="1">Type II toxin-antitoxin system HicA family toxin</fullName>
    </submittedName>
</protein>
<dbReference type="AlphaFoldDB" id="A0A7W4IGH6"/>
<organism evidence="1 2">
    <name type="scientific">Gluconacetobacter sacchari</name>
    <dbReference type="NCBI Taxonomy" id="92759"/>
    <lineage>
        <taxon>Bacteria</taxon>
        <taxon>Pseudomonadati</taxon>
        <taxon>Pseudomonadota</taxon>
        <taxon>Alphaproteobacteria</taxon>
        <taxon>Acetobacterales</taxon>
        <taxon>Acetobacteraceae</taxon>
        <taxon>Gluconacetobacter</taxon>
    </lineage>
</organism>
<accession>A0A7W4IGH6</accession>
<proteinExistence type="predicted"/>
<sequence length="83" mass="9151">MSNARELARGHKRLLPLIEYALSAGWSVHRTAGGHLKFVKEGLPPIYTSTTASDHRAGRNARAMLRRVQRHATADRKGARGHG</sequence>
<dbReference type="EMBL" id="JABEQJ010000039">
    <property type="protein sequence ID" value="MBB2162483.1"/>
    <property type="molecule type" value="Genomic_DNA"/>
</dbReference>